<dbReference type="Gene3D" id="3.40.50.720">
    <property type="entry name" value="NAD(P)-binding Rossmann-like Domain"/>
    <property type="match status" value="1"/>
</dbReference>
<sequence length="198" mass="22368">RQVRHLIYKCNLRCKKGVGGVLYKFRCLQVTPDEGYLDEIEGPVHVGHDLTGPFRFTTDHHPVRVEKIVGCFPLPQELRVGDHIEIIMTNFFLKAGRLSFTTDIDEAVKKSDVVFIAVGTPSKHNGEVDLSQVETVIDSVVKNVNSHKVVATKSTVLVGTNRWIKTRLQEKVGHDNFDVVSNPEFLREGKATYDFFHP</sequence>
<dbReference type="GO" id="GO:0016616">
    <property type="term" value="F:oxidoreductase activity, acting on the CH-OH group of donors, NAD or NADP as acceptor"/>
    <property type="evidence" value="ECO:0007669"/>
    <property type="project" value="InterPro"/>
</dbReference>
<organism evidence="2">
    <name type="scientific">marine sediment metagenome</name>
    <dbReference type="NCBI Taxonomy" id="412755"/>
    <lineage>
        <taxon>unclassified sequences</taxon>
        <taxon>metagenomes</taxon>
        <taxon>ecological metagenomes</taxon>
    </lineage>
</organism>
<accession>X1J846</accession>
<dbReference type="GO" id="GO:0051287">
    <property type="term" value="F:NAD binding"/>
    <property type="evidence" value="ECO:0007669"/>
    <property type="project" value="InterPro"/>
</dbReference>
<evidence type="ECO:0000313" key="2">
    <source>
        <dbReference type="EMBL" id="GAH77680.1"/>
    </source>
</evidence>
<comment type="caution">
    <text evidence="2">The sequence shown here is derived from an EMBL/GenBank/DDBJ whole genome shotgun (WGS) entry which is preliminary data.</text>
</comment>
<gene>
    <name evidence="2" type="ORF">S03H2_66033</name>
</gene>
<dbReference type="PANTHER" id="PTHR43750:SF3">
    <property type="entry name" value="UDP-GLUCOSE 6-DEHYDROGENASE TUAD"/>
    <property type="match status" value="1"/>
</dbReference>
<dbReference type="InterPro" id="IPR001732">
    <property type="entry name" value="UDP-Glc/GDP-Man_DH_N"/>
</dbReference>
<dbReference type="EMBL" id="BARU01043071">
    <property type="protein sequence ID" value="GAH77680.1"/>
    <property type="molecule type" value="Genomic_DNA"/>
</dbReference>
<protein>
    <recommendedName>
        <fullName evidence="1">UDP-glucose/GDP-mannose dehydrogenase N-terminal domain-containing protein</fullName>
    </recommendedName>
</protein>
<dbReference type="SUPFAM" id="SSF51735">
    <property type="entry name" value="NAD(P)-binding Rossmann-fold domains"/>
    <property type="match status" value="1"/>
</dbReference>
<feature type="domain" description="UDP-glucose/GDP-mannose dehydrogenase N-terminal" evidence="1">
    <location>
        <begin position="94"/>
        <end position="198"/>
    </location>
</feature>
<proteinExistence type="predicted"/>
<feature type="non-terminal residue" evidence="2">
    <location>
        <position position="1"/>
    </location>
</feature>
<dbReference type="Pfam" id="PF03721">
    <property type="entry name" value="UDPG_MGDP_dh_N"/>
    <property type="match status" value="1"/>
</dbReference>
<feature type="non-terminal residue" evidence="2">
    <location>
        <position position="198"/>
    </location>
</feature>
<dbReference type="InterPro" id="IPR036291">
    <property type="entry name" value="NAD(P)-bd_dom_sf"/>
</dbReference>
<dbReference type="AlphaFoldDB" id="X1J846"/>
<evidence type="ECO:0000259" key="1">
    <source>
        <dbReference type="Pfam" id="PF03721"/>
    </source>
</evidence>
<name>X1J846_9ZZZZ</name>
<reference evidence="2" key="1">
    <citation type="journal article" date="2014" name="Front. Microbiol.">
        <title>High frequency of phylogenetically diverse reductive dehalogenase-homologous genes in deep subseafloor sedimentary metagenomes.</title>
        <authorList>
            <person name="Kawai M."/>
            <person name="Futagami T."/>
            <person name="Toyoda A."/>
            <person name="Takaki Y."/>
            <person name="Nishi S."/>
            <person name="Hori S."/>
            <person name="Arai W."/>
            <person name="Tsubouchi T."/>
            <person name="Morono Y."/>
            <person name="Uchiyama I."/>
            <person name="Ito T."/>
            <person name="Fujiyama A."/>
            <person name="Inagaki F."/>
            <person name="Takami H."/>
        </authorList>
    </citation>
    <scope>NUCLEOTIDE SEQUENCE</scope>
    <source>
        <strain evidence="2">Expedition CK06-06</strain>
    </source>
</reference>
<dbReference type="PANTHER" id="PTHR43750">
    <property type="entry name" value="UDP-GLUCOSE 6-DEHYDROGENASE TUAD"/>
    <property type="match status" value="1"/>
</dbReference>